<evidence type="ECO:0000313" key="2">
    <source>
        <dbReference type="Proteomes" id="UP000703315"/>
    </source>
</evidence>
<protein>
    <submittedName>
        <fullName evidence="1">DUF6037 family protein</fullName>
    </submittedName>
</protein>
<comment type="caution">
    <text evidence="1">The sequence shown here is derived from an EMBL/GenBank/DDBJ whole genome shotgun (WGS) entry which is preliminary data.</text>
</comment>
<reference evidence="1" key="1">
    <citation type="journal article" date="2021" name="PeerJ">
        <title>Extensive microbial diversity within the chicken gut microbiome revealed by metagenomics and culture.</title>
        <authorList>
            <person name="Gilroy R."/>
            <person name="Ravi A."/>
            <person name="Getino M."/>
            <person name="Pursley I."/>
            <person name="Horton D.L."/>
            <person name="Alikhan N.F."/>
            <person name="Baker D."/>
            <person name="Gharbi K."/>
            <person name="Hall N."/>
            <person name="Watson M."/>
            <person name="Adriaenssens E.M."/>
            <person name="Foster-Nyarko E."/>
            <person name="Jarju S."/>
            <person name="Secka A."/>
            <person name="Antonio M."/>
            <person name="Oren A."/>
            <person name="Chaudhuri R.R."/>
            <person name="La Ragione R."/>
            <person name="Hildebrand F."/>
            <person name="Pallen M.J."/>
        </authorList>
    </citation>
    <scope>NUCLEOTIDE SEQUENCE</scope>
    <source>
        <strain evidence="1">ChiHjej13B12-14962</strain>
    </source>
</reference>
<organism evidence="1 2">
    <name type="scientific">Enteractinococcus helveticum</name>
    <dbReference type="NCBI Taxonomy" id="1837282"/>
    <lineage>
        <taxon>Bacteria</taxon>
        <taxon>Bacillati</taxon>
        <taxon>Actinomycetota</taxon>
        <taxon>Actinomycetes</taxon>
        <taxon>Micrococcales</taxon>
        <taxon>Micrococcaceae</taxon>
    </lineage>
</organism>
<dbReference type="Proteomes" id="UP000703315">
    <property type="component" value="Unassembled WGS sequence"/>
</dbReference>
<reference evidence="1" key="2">
    <citation type="submission" date="2021-09" db="EMBL/GenBank/DDBJ databases">
        <authorList>
            <person name="Gilroy R."/>
        </authorList>
    </citation>
    <scope>NUCLEOTIDE SEQUENCE</scope>
    <source>
        <strain evidence="1">ChiHjej13B12-14962</strain>
    </source>
</reference>
<feature type="non-terminal residue" evidence="1">
    <location>
        <position position="1"/>
    </location>
</feature>
<dbReference type="AlphaFoldDB" id="A0A921KA27"/>
<evidence type="ECO:0000313" key="1">
    <source>
        <dbReference type="EMBL" id="HJF15714.1"/>
    </source>
</evidence>
<dbReference type="InterPro" id="IPR046100">
    <property type="entry name" value="DUF6037"/>
</dbReference>
<dbReference type="RefSeq" id="WP_303908330.1">
    <property type="nucleotide sequence ID" value="NZ_DYXC01000151.1"/>
</dbReference>
<gene>
    <name evidence="1" type="ORF">K8V32_13130</name>
</gene>
<dbReference type="EMBL" id="DYXC01000151">
    <property type="protein sequence ID" value="HJF15714.1"/>
    <property type="molecule type" value="Genomic_DNA"/>
</dbReference>
<name>A0A921KA27_9MICC</name>
<sequence length="186" mass="21803">RIQTPTTLIFTMSPFSYNNNLGQIHTVFITDEQPYVLFLAVRGPQPHPYTFELLVHRGYRVGSYLGEHYKPLLNALGVKSNPDNPFSTKKFLTHLNDQIPSDWKPREIPTELLALRSSSKNIEERHKHYFVGWRVHNEKRVTVENLDKTRQLIGQEAYRRCHMSNISSCWSENEHERKSITPPPHR</sequence>
<accession>A0A921KA27</accession>
<dbReference type="Pfam" id="PF19503">
    <property type="entry name" value="DUF6037"/>
    <property type="match status" value="1"/>
</dbReference>
<proteinExistence type="predicted"/>